<gene>
    <name evidence="3" type="ORF">DWU89_09120</name>
    <name evidence="2" type="ORF">H8784_08910</name>
</gene>
<dbReference type="Pfam" id="PF16477">
    <property type="entry name" value="DUF5054"/>
    <property type="match status" value="1"/>
</dbReference>
<proteinExistence type="predicted"/>
<feature type="chain" id="PRO_5017570289" evidence="1">
    <location>
        <begin position="25"/>
        <end position="664"/>
    </location>
</feature>
<dbReference type="RefSeq" id="WP_115499344.1">
    <property type="nucleotide sequence ID" value="NZ_JACRTI010000017.1"/>
</dbReference>
<comment type="caution">
    <text evidence="3">The sequence shown here is derived from an EMBL/GenBank/DDBJ whole genome shotgun (WGS) entry which is preliminary data.</text>
</comment>
<dbReference type="Proteomes" id="UP000256321">
    <property type="component" value="Unassembled WGS sequence"/>
</dbReference>
<dbReference type="SUPFAM" id="SSF88713">
    <property type="entry name" value="Glycoside hydrolase/deacetylase"/>
    <property type="match status" value="1"/>
</dbReference>
<evidence type="ECO:0000256" key="1">
    <source>
        <dbReference type="SAM" id="SignalP"/>
    </source>
</evidence>
<evidence type="ECO:0000313" key="2">
    <source>
        <dbReference type="EMBL" id="MBC8601842.1"/>
    </source>
</evidence>
<dbReference type="Proteomes" id="UP000629596">
    <property type="component" value="Unassembled WGS sequence"/>
</dbReference>
<organism evidence="3 4">
    <name type="scientific">Parabacteroides acidifaciens</name>
    <dbReference type="NCBI Taxonomy" id="2290935"/>
    <lineage>
        <taxon>Bacteria</taxon>
        <taxon>Pseudomonadati</taxon>
        <taxon>Bacteroidota</taxon>
        <taxon>Bacteroidia</taxon>
        <taxon>Bacteroidales</taxon>
        <taxon>Tannerellaceae</taxon>
        <taxon>Parabacteroides</taxon>
    </lineage>
</organism>
<dbReference type="InterPro" id="IPR032482">
    <property type="entry name" value="DUF5054"/>
</dbReference>
<dbReference type="CDD" id="cd10791">
    <property type="entry name" value="GH38N_AMII_like_1"/>
    <property type="match status" value="1"/>
</dbReference>
<dbReference type="GO" id="GO:0005975">
    <property type="term" value="P:carbohydrate metabolic process"/>
    <property type="evidence" value="ECO:0007669"/>
    <property type="project" value="InterPro"/>
</dbReference>
<sequence>MKTFFIKFYLVLLCSCLTINAGQAQVNEEVSKVYVVFKTHLDVGFTDLSSVVEKRYVDEFIPKALDVAEKLRADRSGERYVWTTGSWLIWKYLQTASDQDVERLEKAIRQGDIVWNGVPYTVETESMNLDLLETNLLLAHKLDEKYGKKTIAAKMTDVPGHTRSIIAPMNRAGIRFLHIGVNPASPIPGVPEFCRWRDPDGNELILVYQQDYGSENLLPGGKTAISVNFTGDNHGPHSYDKVKEIYSDLHKRYPKAQLIAASFNEIAQELLDMKASLPVVTSEIGDTWIYGYGSAPVRMAKFRALSSLYSKWLREKTLDRGSDESLNFAVELGLIAEHTQGMDIKTHLRNWDKYDMDLFLAARSTELFRKVEKSWKEIDWYIYDAINCLPEHLQQEALARMKEIDSPVLPVFSKKNVGVRPEPWKLSLLKNDKLKVEGLFYQMYDSHDYDRYLDNYLRARYNWALDDLGKTGLDRSKAVSVSLPALVVKREVQKEKKGTRTLSELSFPRHEGVDARVYPEKMIVNSLTYRDGKKAEIELIIFNKPAVRLPEAYWLSFNTDDIVSLVAEKTGATVDLLDVVEKGNRQQHGIDRYVDLITSGGTVRIWSEAAFLINVGEARGINYSTRYPDKRGGIHFNLSNNLWGTNFSMWNEGSLTYRFIVEML</sequence>
<name>A0A3D8HEL9_9BACT</name>
<feature type="signal peptide" evidence="1">
    <location>
        <begin position="1"/>
        <end position="24"/>
    </location>
</feature>
<dbReference type="EMBL" id="JACRTI010000017">
    <property type="protein sequence ID" value="MBC8601842.1"/>
    <property type="molecule type" value="Genomic_DNA"/>
</dbReference>
<evidence type="ECO:0000313" key="3">
    <source>
        <dbReference type="EMBL" id="RDU49409.1"/>
    </source>
</evidence>
<dbReference type="EMBL" id="QREV01000017">
    <property type="protein sequence ID" value="RDU49409.1"/>
    <property type="molecule type" value="Genomic_DNA"/>
</dbReference>
<evidence type="ECO:0000313" key="4">
    <source>
        <dbReference type="Proteomes" id="UP000256321"/>
    </source>
</evidence>
<dbReference type="AlphaFoldDB" id="A0A3D8HEL9"/>
<dbReference type="InterPro" id="IPR011330">
    <property type="entry name" value="Glyco_hydro/deAcase_b/a-brl"/>
</dbReference>
<protein>
    <submittedName>
        <fullName evidence="3">DUF5054 domain-containing protein</fullName>
    </submittedName>
</protein>
<reference evidence="2 5" key="2">
    <citation type="submission" date="2020-08" db="EMBL/GenBank/DDBJ databases">
        <title>Genome public.</title>
        <authorList>
            <person name="Liu C."/>
            <person name="Sun Q."/>
        </authorList>
    </citation>
    <scope>NUCLEOTIDE SEQUENCE [LARGE SCALE GENOMIC DNA]</scope>
    <source>
        <strain evidence="2 5">426_9</strain>
    </source>
</reference>
<accession>A0A3D8HEL9</accession>
<dbReference type="InterPro" id="IPR027291">
    <property type="entry name" value="Glyco_hydro_38_N_sf"/>
</dbReference>
<reference evidence="3 4" key="1">
    <citation type="submission" date="2018-07" db="EMBL/GenBank/DDBJ databases">
        <title>Parabacteroides acidifaciens nov. sp., isolated from human feces.</title>
        <authorList>
            <person name="Wang Y.J."/>
        </authorList>
    </citation>
    <scope>NUCLEOTIDE SEQUENCE [LARGE SCALE GENOMIC DNA]</scope>
    <source>
        <strain evidence="3 4">426-9</strain>
    </source>
</reference>
<dbReference type="Gene3D" id="3.20.110.10">
    <property type="entry name" value="Glycoside hydrolase 38, N terminal domain"/>
    <property type="match status" value="1"/>
</dbReference>
<keyword evidence="5" id="KW-1185">Reference proteome</keyword>
<keyword evidence="1" id="KW-0732">Signal</keyword>
<evidence type="ECO:0000313" key="5">
    <source>
        <dbReference type="Proteomes" id="UP000629596"/>
    </source>
</evidence>